<proteinExistence type="inferred from homology"/>
<dbReference type="EMBL" id="CP022110">
    <property type="protein sequence ID" value="ASG20015.1"/>
    <property type="molecule type" value="Genomic_DNA"/>
</dbReference>
<dbReference type="GO" id="GO:0016020">
    <property type="term" value="C:membrane"/>
    <property type="evidence" value="ECO:0007669"/>
    <property type="project" value="UniProtKB-SubCell"/>
</dbReference>
<feature type="active site" description="Proton donor/acceptor" evidence="7">
    <location>
        <position position="186"/>
    </location>
</feature>
<dbReference type="Proteomes" id="UP000197153">
    <property type="component" value="Chromosome 1"/>
</dbReference>
<dbReference type="InterPro" id="IPR004634">
    <property type="entry name" value="Pept_S49_pIV"/>
</dbReference>
<comment type="subcellular location">
    <subcellularLocation>
        <location evidence="1">Membrane</location>
    </subcellularLocation>
</comment>
<comment type="similarity">
    <text evidence="2">Belongs to the peptidase S49 family.</text>
</comment>
<keyword evidence="6" id="KW-0472">Membrane</keyword>
<dbReference type="PANTHER" id="PTHR33209">
    <property type="entry name" value="PROTEASE 4"/>
    <property type="match status" value="1"/>
</dbReference>
<keyword evidence="5" id="KW-0720">Serine protease</keyword>
<dbReference type="KEGG" id="nao:Y958_03600"/>
<dbReference type="NCBIfam" id="TIGR00705">
    <property type="entry name" value="SppA_67K"/>
    <property type="match status" value="1"/>
</dbReference>
<dbReference type="AlphaFoldDB" id="A0A248JMT1"/>
<feature type="domain" description="Peptidase S49" evidence="8">
    <location>
        <begin position="367"/>
        <end position="517"/>
    </location>
</feature>
<dbReference type="RefSeq" id="WP_088870936.1">
    <property type="nucleotide sequence ID" value="NZ_CP022110.1"/>
</dbReference>
<keyword evidence="3" id="KW-0645">Protease</keyword>
<protein>
    <submittedName>
        <fullName evidence="9">Signal peptide peptidase SppA</fullName>
    </submittedName>
</protein>
<dbReference type="InterPro" id="IPR002142">
    <property type="entry name" value="Peptidase_S49"/>
</dbReference>
<keyword evidence="10" id="KW-1185">Reference proteome</keyword>
<reference evidence="9 10" key="1">
    <citation type="submission" date="2017-06" db="EMBL/GenBank/DDBJ databases">
        <title>Complete genome sequence of Nitrospirillum amazonense strain CBAmC, an endophytic nitrogen-fixing and plant growth-promoting bacterium, isolated from sugarcane.</title>
        <authorList>
            <person name="Schwab S."/>
            <person name="dos Santos Teixeira K.R."/>
            <person name="Simoes Araujo J.L."/>
            <person name="Soares Vidal M."/>
            <person name="Borges de Freitas H.R."/>
            <person name="Rivello Crivelaro A.L."/>
            <person name="Bueno de Camargo Nunes A."/>
            <person name="dos Santos C.M."/>
            <person name="Palmeira da Silva Rosa D."/>
            <person name="da Silva Padilha D."/>
            <person name="da Silva E."/>
            <person name="Araujo Terra L."/>
            <person name="Soares Mendes V."/>
            <person name="Farinelli L."/>
            <person name="Magalhaes Cruz L."/>
            <person name="Baldani J.I."/>
        </authorList>
    </citation>
    <scope>NUCLEOTIDE SEQUENCE [LARGE SCALE GENOMIC DNA]</scope>
    <source>
        <strain evidence="9 10">CBAmC</strain>
    </source>
</reference>
<evidence type="ECO:0000256" key="2">
    <source>
        <dbReference type="ARBA" id="ARBA00008683"/>
    </source>
</evidence>
<dbReference type="GO" id="GO:0008236">
    <property type="term" value="F:serine-type peptidase activity"/>
    <property type="evidence" value="ECO:0007669"/>
    <property type="project" value="UniProtKB-KW"/>
</dbReference>
<evidence type="ECO:0000256" key="4">
    <source>
        <dbReference type="ARBA" id="ARBA00022801"/>
    </source>
</evidence>
<dbReference type="InterPro" id="IPR047217">
    <property type="entry name" value="S49_SppA_67K_type_N"/>
</dbReference>
<evidence type="ECO:0000313" key="9">
    <source>
        <dbReference type="EMBL" id="ASG20015.1"/>
    </source>
</evidence>
<dbReference type="GO" id="GO:0006465">
    <property type="term" value="P:signal peptide processing"/>
    <property type="evidence" value="ECO:0007669"/>
    <property type="project" value="InterPro"/>
</dbReference>
<feature type="active site" description="Nucleophile" evidence="7">
    <location>
        <position position="384"/>
    </location>
</feature>
<dbReference type="Gene3D" id="3.90.226.10">
    <property type="entry name" value="2-enoyl-CoA Hydratase, Chain A, domain 1"/>
    <property type="match status" value="3"/>
</dbReference>
<evidence type="ECO:0000256" key="7">
    <source>
        <dbReference type="PIRSR" id="PIRSR001217-1"/>
    </source>
</evidence>
<dbReference type="InterPro" id="IPR029045">
    <property type="entry name" value="ClpP/crotonase-like_dom_sf"/>
</dbReference>
<dbReference type="PANTHER" id="PTHR33209:SF1">
    <property type="entry name" value="PEPTIDASE S49 DOMAIN-CONTAINING PROTEIN"/>
    <property type="match status" value="1"/>
</dbReference>
<name>A0A248JMT1_9PROT</name>
<evidence type="ECO:0000256" key="5">
    <source>
        <dbReference type="ARBA" id="ARBA00022825"/>
    </source>
</evidence>
<accession>A0A248JMT1</accession>
<dbReference type="InterPro" id="IPR004635">
    <property type="entry name" value="Pept_S49_SppA"/>
</dbReference>
<dbReference type="NCBIfam" id="TIGR00706">
    <property type="entry name" value="SppA_dom"/>
    <property type="match status" value="1"/>
</dbReference>
<dbReference type="CDD" id="cd07023">
    <property type="entry name" value="S49_Sppa_N_C"/>
    <property type="match status" value="1"/>
</dbReference>
<dbReference type="CDD" id="cd07018">
    <property type="entry name" value="S49_SppA_67K_type"/>
    <property type="match status" value="1"/>
</dbReference>
<sequence>MRFIVRLFALIGLFGVLLTAGLILLAIKAKDKQPTLPQSVVLEFNFERPLAEAPGEDGWSSLLTSRRGSVREVIDALEQAGRDPKVKGLVAKVGNASQGIGTTQELRDAIARFRATGRFAYIHAESYGDAGSGMTPYYLASAFDQVWLQPVGTVGITGIAVTQTFFRGALDSIGVQPQISKRADYKTAAEMFAEKQATPANREMTESLAGDIYDQMVLGIADGRHLNPDAVKAAIDHAPLLDSEALASKLVDKLGYFDEVEAAAKERAGGKAAGADTVDLLTYGKIAGSAYTQGPTVALIVGEGEIVRGGKDGGAFNDEPSFAANRIADAFDTAIEQSNVKAILFRVNSPGGSPVGSETVRHAVDRARKAGKPVVISMGDVAGSGGYWVAMDADRIVALPGTLTGSIGVLGGKFVAKGLADKLGVGVDQVTRGANATIWSPASPYTDSEAARQDAMLDAIYAQFTEGVAKGRKLDIDKVRELAKGRVYTGRQAKDLGLVDALGGYDIALQQVRQVAGIPGNADLHIVQFPRPKSGYEMVLDLFNGKAAAEMASVAQARGAEKVLADYGPLLDMVQPMVRAAKRQEQVLMMPDLSVNGAAR</sequence>
<evidence type="ECO:0000256" key="3">
    <source>
        <dbReference type="ARBA" id="ARBA00022670"/>
    </source>
</evidence>
<dbReference type="Pfam" id="PF01343">
    <property type="entry name" value="Peptidase_S49"/>
    <property type="match status" value="2"/>
</dbReference>
<evidence type="ECO:0000313" key="10">
    <source>
        <dbReference type="Proteomes" id="UP000197153"/>
    </source>
</evidence>
<gene>
    <name evidence="9" type="primary">sppA</name>
    <name evidence="9" type="ORF">Y958_03600</name>
</gene>
<dbReference type="SUPFAM" id="SSF52096">
    <property type="entry name" value="ClpP/crotonase"/>
    <property type="match status" value="2"/>
</dbReference>
<evidence type="ECO:0000259" key="8">
    <source>
        <dbReference type="Pfam" id="PF01343"/>
    </source>
</evidence>
<dbReference type="PIRSF" id="PIRSF001217">
    <property type="entry name" value="Protease_4_SppA"/>
    <property type="match status" value="1"/>
</dbReference>
<evidence type="ECO:0000256" key="1">
    <source>
        <dbReference type="ARBA" id="ARBA00004370"/>
    </source>
</evidence>
<organism evidence="9 10">
    <name type="scientific">Nitrospirillum viridazoti CBAmc</name>
    <dbReference type="NCBI Taxonomy" id="1441467"/>
    <lineage>
        <taxon>Bacteria</taxon>
        <taxon>Pseudomonadati</taxon>
        <taxon>Pseudomonadota</taxon>
        <taxon>Alphaproteobacteria</taxon>
        <taxon>Rhodospirillales</taxon>
        <taxon>Azospirillaceae</taxon>
        <taxon>Nitrospirillum</taxon>
        <taxon>Nitrospirillum viridazoti</taxon>
    </lineage>
</organism>
<dbReference type="InterPro" id="IPR047272">
    <property type="entry name" value="S49_SppA_C"/>
</dbReference>
<evidence type="ECO:0000256" key="6">
    <source>
        <dbReference type="ARBA" id="ARBA00023136"/>
    </source>
</evidence>
<keyword evidence="4" id="KW-0378">Hydrolase</keyword>
<feature type="domain" description="Peptidase S49" evidence="8">
    <location>
        <begin position="136"/>
        <end position="268"/>
    </location>
</feature>